<name>A0A2M6WAX6_9BACT</name>
<dbReference type="InterPro" id="IPR029044">
    <property type="entry name" value="Nucleotide-diphossugar_trans"/>
</dbReference>
<dbReference type="Pfam" id="PF00535">
    <property type="entry name" value="Glycos_transf_2"/>
    <property type="match status" value="2"/>
</dbReference>
<gene>
    <name evidence="2" type="ORF">COU23_01100</name>
</gene>
<dbReference type="PANTHER" id="PTHR22916">
    <property type="entry name" value="GLYCOSYLTRANSFERASE"/>
    <property type="match status" value="1"/>
</dbReference>
<dbReference type="AlphaFoldDB" id="A0A2M6WAX6"/>
<dbReference type="EMBL" id="PFBP01000019">
    <property type="protein sequence ID" value="PIT89936.1"/>
    <property type="molecule type" value="Genomic_DNA"/>
</dbReference>
<evidence type="ECO:0000259" key="1">
    <source>
        <dbReference type="Pfam" id="PF00535"/>
    </source>
</evidence>
<reference evidence="3" key="1">
    <citation type="submission" date="2017-09" db="EMBL/GenBank/DDBJ databases">
        <title>Depth-based differentiation of microbial function through sediment-hosted aquifers and enrichment of novel symbionts in the deep terrestrial subsurface.</title>
        <authorList>
            <person name="Probst A.J."/>
            <person name="Ladd B."/>
            <person name="Jarett J.K."/>
            <person name="Geller-Mcgrath D.E."/>
            <person name="Sieber C.M.K."/>
            <person name="Emerson J.B."/>
            <person name="Anantharaman K."/>
            <person name="Thomas B.C."/>
            <person name="Malmstrom R."/>
            <person name="Stieglmeier M."/>
            <person name="Klingl A."/>
            <person name="Woyke T."/>
            <person name="Ryan C.M."/>
            <person name="Banfield J.F."/>
        </authorList>
    </citation>
    <scope>NUCLEOTIDE SEQUENCE [LARGE SCALE GENOMIC DNA]</scope>
</reference>
<feature type="non-terminal residue" evidence="2">
    <location>
        <position position="205"/>
    </location>
</feature>
<evidence type="ECO:0000313" key="3">
    <source>
        <dbReference type="Proteomes" id="UP000231464"/>
    </source>
</evidence>
<dbReference type="Gene3D" id="3.90.550.10">
    <property type="entry name" value="Spore Coat Polysaccharide Biosynthesis Protein SpsA, Chain A"/>
    <property type="match status" value="1"/>
</dbReference>
<proteinExistence type="predicted"/>
<feature type="domain" description="Glycosyltransferase 2-like" evidence="1">
    <location>
        <begin position="4"/>
        <end position="49"/>
    </location>
</feature>
<protein>
    <recommendedName>
        <fullName evidence="1">Glycosyltransferase 2-like domain-containing protein</fullName>
    </recommendedName>
</protein>
<dbReference type="Proteomes" id="UP000231464">
    <property type="component" value="Unassembled WGS sequence"/>
</dbReference>
<sequence length="205" mass="23345">MFLSIIIPVYNNFKNLSRCLKSLEKQTVFELWPGQVEVIVVDDGSKESANTLLFCHPHESEDPLVLRDSRWSLPSTLIGGGNDNKSGAVMTIKKYRIAHSGASAARNFGFLKSSGQYVFFCDSDVIFLKSNALEKMIKMLEENPDKTYSYSSFKYGLKTFKCGEFDAEKLKQNNYISTMSMIRRSALMKIIAEKNQLFDESLKRF</sequence>
<dbReference type="CDD" id="cd00761">
    <property type="entry name" value="Glyco_tranf_GTA_type"/>
    <property type="match status" value="1"/>
</dbReference>
<feature type="domain" description="Glycosyltransferase 2-like" evidence="1">
    <location>
        <begin position="99"/>
        <end position="166"/>
    </location>
</feature>
<evidence type="ECO:0000313" key="2">
    <source>
        <dbReference type="EMBL" id="PIT89936.1"/>
    </source>
</evidence>
<accession>A0A2M6WAX6</accession>
<dbReference type="InterPro" id="IPR001173">
    <property type="entry name" value="Glyco_trans_2-like"/>
</dbReference>
<comment type="caution">
    <text evidence="2">The sequence shown here is derived from an EMBL/GenBank/DDBJ whole genome shotgun (WGS) entry which is preliminary data.</text>
</comment>
<dbReference type="SUPFAM" id="SSF53448">
    <property type="entry name" value="Nucleotide-diphospho-sugar transferases"/>
    <property type="match status" value="1"/>
</dbReference>
<organism evidence="2 3">
    <name type="scientific">Candidatus Kuenenbacteria bacterium CG10_big_fil_rev_8_21_14_0_10_36_11</name>
    <dbReference type="NCBI Taxonomy" id="1974618"/>
    <lineage>
        <taxon>Bacteria</taxon>
        <taxon>Candidatus Kueneniibacteriota</taxon>
    </lineage>
</organism>